<evidence type="ECO:0000313" key="2">
    <source>
        <dbReference type="EMBL" id="WKD48351.1"/>
    </source>
</evidence>
<dbReference type="RefSeq" id="WP_301414088.1">
    <property type="nucleotide sequence ID" value="NZ_CP098023.1"/>
</dbReference>
<dbReference type="InterPro" id="IPR007684">
    <property type="entry name" value="Znf_Ogr/Delta"/>
</dbReference>
<feature type="domain" description="Zinc finger Ogr/Delta-type" evidence="1">
    <location>
        <begin position="5"/>
        <end position="50"/>
    </location>
</feature>
<proteinExistence type="predicted"/>
<sequence>MRVKCEACGHKAIINSRNEIDPKVIDLYCTCTNPQCGHYFVAKLTFSHSISPSRYQARLATVDFLRSLPPLEQQELLKQVHKTG</sequence>
<dbReference type="Proteomes" id="UP001321520">
    <property type="component" value="Chromosome"/>
</dbReference>
<protein>
    <submittedName>
        <fullName evidence="2">Ogr/Delta-like zinc finger family protein</fullName>
    </submittedName>
</protein>
<evidence type="ECO:0000259" key="1">
    <source>
        <dbReference type="Pfam" id="PF04606"/>
    </source>
</evidence>
<reference evidence="2 3" key="1">
    <citation type="submission" date="2022-05" db="EMBL/GenBank/DDBJ databases">
        <title>Microbulbifer sp. nov., isolated from sponge.</title>
        <authorList>
            <person name="Gao L."/>
        </authorList>
    </citation>
    <scope>NUCLEOTIDE SEQUENCE [LARGE SCALE GENOMIC DNA]</scope>
    <source>
        <strain evidence="2 3">MI-G</strain>
    </source>
</reference>
<evidence type="ECO:0000313" key="3">
    <source>
        <dbReference type="Proteomes" id="UP001321520"/>
    </source>
</evidence>
<keyword evidence="3" id="KW-1185">Reference proteome</keyword>
<accession>A0ABY9EC49</accession>
<dbReference type="Pfam" id="PF04606">
    <property type="entry name" value="Ogr_Delta"/>
    <property type="match status" value="1"/>
</dbReference>
<name>A0ABY9EC49_9GAMM</name>
<dbReference type="EMBL" id="CP098023">
    <property type="protein sequence ID" value="WKD48351.1"/>
    <property type="molecule type" value="Genomic_DNA"/>
</dbReference>
<organism evidence="2 3">
    <name type="scientific">Microbulbifer spongiae</name>
    <dbReference type="NCBI Taxonomy" id="2944933"/>
    <lineage>
        <taxon>Bacteria</taxon>
        <taxon>Pseudomonadati</taxon>
        <taxon>Pseudomonadota</taxon>
        <taxon>Gammaproteobacteria</taxon>
        <taxon>Cellvibrionales</taxon>
        <taxon>Microbulbiferaceae</taxon>
        <taxon>Microbulbifer</taxon>
    </lineage>
</organism>
<gene>
    <name evidence="2" type="ORF">M8T91_10430</name>
</gene>